<organism evidence="2 3">
    <name type="scientific">Coleophoma cylindrospora</name>
    <dbReference type="NCBI Taxonomy" id="1849047"/>
    <lineage>
        <taxon>Eukaryota</taxon>
        <taxon>Fungi</taxon>
        <taxon>Dikarya</taxon>
        <taxon>Ascomycota</taxon>
        <taxon>Pezizomycotina</taxon>
        <taxon>Leotiomycetes</taxon>
        <taxon>Helotiales</taxon>
        <taxon>Dermateaceae</taxon>
        <taxon>Coleophoma</taxon>
    </lineage>
</organism>
<keyword evidence="3" id="KW-1185">Reference proteome</keyword>
<feature type="coiled-coil region" evidence="1">
    <location>
        <begin position="438"/>
        <end position="472"/>
    </location>
</feature>
<feature type="coiled-coil region" evidence="1">
    <location>
        <begin position="222"/>
        <end position="285"/>
    </location>
</feature>
<dbReference type="AlphaFoldDB" id="A0A3D8S7N9"/>
<proteinExistence type="predicted"/>
<dbReference type="OrthoDB" id="66964at2759"/>
<evidence type="ECO:0000313" key="2">
    <source>
        <dbReference type="EMBL" id="RDW82312.1"/>
    </source>
</evidence>
<dbReference type="STRING" id="1849047.A0A3D8S7N9"/>
<dbReference type="EMBL" id="PDLM01000003">
    <property type="protein sequence ID" value="RDW82312.1"/>
    <property type="molecule type" value="Genomic_DNA"/>
</dbReference>
<comment type="caution">
    <text evidence="2">The sequence shown here is derived from an EMBL/GenBank/DDBJ whole genome shotgun (WGS) entry which is preliminary data.</text>
</comment>
<keyword evidence="1" id="KW-0175">Coiled coil</keyword>
<protein>
    <submittedName>
        <fullName evidence="2">Uncharacterized protein</fullName>
    </submittedName>
</protein>
<sequence>MLPPIEDSVLQSNPKFAVLYATLSQKILDPSGATKNSPAQKERDTVSESLNAARIRANKRHLVRNTLQVADLSETSRSKSQSAPLPAELVELILLLSHRLSSPDIPLEQRQLLESTEQWALLQTYTPRIGELIASHLHNQALGLARILSPTSNPSFLHRQIPKIVPLVTEMQKQLLLRKLEIEQRRIGLVTKTTTLLGLYQMAITFTIHILEQNKHGAVSRNAKTKAEYLALSAKKEAAEAKILVGKAEKLVYTEDVKDALGNYERELRNGRERLKERRKMLERELWAYGIGREDDTKERTMKEIARVYGEMVRELEEISLDDNNNSSNDYDKINHSIDLKLTAKHNHKTTREQRPEMPLFLSKLPIFKTYERVDLVTDDDFLIGLEMQSLNAAVAVQKTSNGIPTKPEAMGEILWDATEEEHFTEDDWFMTLIDMELTNLEAEFGEWKKEINEFDRKIQESRARYTKLEMELGE</sequence>
<gene>
    <name evidence="2" type="ORF">BP6252_03424</name>
</gene>
<name>A0A3D8S7N9_9HELO</name>
<evidence type="ECO:0000313" key="3">
    <source>
        <dbReference type="Proteomes" id="UP000256645"/>
    </source>
</evidence>
<evidence type="ECO:0000256" key="1">
    <source>
        <dbReference type="SAM" id="Coils"/>
    </source>
</evidence>
<reference evidence="2 3" key="1">
    <citation type="journal article" date="2018" name="IMA Fungus">
        <title>IMA Genome-F 9: Draft genome sequence of Annulohypoxylon stygium, Aspergillus mulundensis, Berkeleyomyces basicola (syn. Thielaviopsis basicola), Ceratocystis smalleyi, two Cercospora beticola strains, Coleophoma cylindrospora, Fusarium fracticaudum, Phialophora cf. hyalina, and Morchella septimelata.</title>
        <authorList>
            <person name="Wingfield B.D."/>
            <person name="Bills G.F."/>
            <person name="Dong Y."/>
            <person name="Huang W."/>
            <person name="Nel W.J."/>
            <person name="Swalarsk-Parry B.S."/>
            <person name="Vaghefi N."/>
            <person name="Wilken P.M."/>
            <person name="An Z."/>
            <person name="de Beer Z.W."/>
            <person name="De Vos L."/>
            <person name="Chen L."/>
            <person name="Duong T.A."/>
            <person name="Gao Y."/>
            <person name="Hammerbacher A."/>
            <person name="Kikkert J.R."/>
            <person name="Li Y."/>
            <person name="Li H."/>
            <person name="Li K."/>
            <person name="Li Q."/>
            <person name="Liu X."/>
            <person name="Ma X."/>
            <person name="Naidoo K."/>
            <person name="Pethybridge S.J."/>
            <person name="Sun J."/>
            <person name="Steenkamp E.T."/>
            <person name="van der Nest M.A."/>
            <person name="van Wyk S."/>
            <person name="Wingfield M.J."/>
            <person name="Xiong C."/>
            <person name="Yue Q."/>
            <person name="Zhang X."/>
        </authorList>
    </citation>
    <scope>NUCLEOTIDE SEQUENCE [LARGE SCALE GENOMIC DNA]</scope>
    <source>
        <strain evidence="2 3">BP6252</strain>
    </source>
</reference>
<dbReference type="Proteomes" id="UP000256645">
    <property type="component" value="Unassembled WGS sequence"/>
</dbReference>
<accession>A0A3D8S7N9</accession>